<dbReference type="CDD" id="cd18793">
    <property type="entry name" value="SF2_C_SNF"/>
    <property type="match status" value="1"/>
</dbReference>
<name>A0A6I3SP72_HELMO</name>
<feature type="domain" description="Helicase ATP-binding" evidence="3">
    <location>
        <begin position="628"/>
        <end position="791"/>
    </location>
</feature>
<dbReference type="RefSeq" id="WP_155477603.1">
    <property type="nucleotide sequence ID" value="NZ_WNKU01000027.1"/>
</dbReference>
<dbReference type="FunFam" id="3.40.50.300:FF:000533">
    <property type="entry name" value="Helicase, Snf2 family"/>
    <property type="match status" value="1"/>
</dbReference>
<dbReference type="GO" id="GO:0004386">
    <property type="term" value="F:helicase activity"/>
    <property type="evidence" value="ECO:0007669"/>
    <property type="project" value="UniProtKB-KW"/>
</dbReference>
<dbReference type="InterPro" id="IPR000330">
    <property type="entry name" value="SNF2_N"/>
</dbReference>
<feature type="region of interest" description="Disordered" evidence="2">
    <location>
        <begin position="317"/>
        <end position="355"/>
    </location>
</feature>
<comment type="caution">
    <text evidence="5">The sequence shown here is derived from an EMBL/GenBank/DDBJ whole genome shotgun (WGS) entry which is preliminary data.</text>
</comment>
<dbReference type="GO" id="GO:0005524">
    <property type="term" value="F:ATP binding"/>
    <property type="evidence" value="ECO:0007669"/>
    <property type="project" value="InterPro"/>
</dbReference>
<feature type="compositionally biased region" description="Basic and acidic residues" evidence="2">
    <location>
        <begin position="331"/>
        <end position="351"/>
    </location>
</feature>
<dbReference type="EMBL" id="WNKU01000027">
    <property type="protein sequence ID" value="MTV50516.1"/>
    <property type="molecule type" value="Genomic_DNA"/>
</dbReference>
<dbReference type="InterPro" id="IPR014001">
    <property type="entry name" value="Helicase_ATP-bd"/>
</dbReference>
<evidence type="ECO:0000313" key="6">
    <source>
        <dbReference type="Proteomes" id="UP000430670"/>
    </source>
</evidence>
<protein>
    <submittedName>
        <fullName evidence="5">ATP-dependent helicase</fullName>
    </submittedName>
</protein>
<dbReference type="InterPro" id="IPR049730">
    <property type="entry name" value="SNF2/RAD54-like_C"/>
</dbReference>
<dbReference type="Pfam" id="PF00271">
    <property type="entry name" value="Helicase_C"/>
    <property type="match status" value="1"/>
</dbReference>
<keyword evidence="5" id="KW-0547">Nucleotide-binding</keyword>
<keyword evidence="5" id="KW-0067">ATP-binding</keyword>
<dbReference type="CDD" id="cd18012">
    <property type="entry name" value="DEXQc_arch_SWI2_SNF2"/>
    <property type="match status" value="1"/>
</dbReference>
<dbReference type="Gene3D" id="3.40.50.10810">
    <property type="entry name" value="Tandem AAA-ATPase domain"/>
    <property type="match status" value="1"/>
</dbReference>
<dbReference type="InterPro" id="IPR022138">
    <property type="entry name" value="DUF3670"/>
</dbReference>
<gene>
    <name evidence="5" type="ORF">GJ688_16345</name>
</gene>
<dbReference type="SUPFAM" id="SSF52540">
    <property type="entry name" value="P-loop containing nucleoside triphosphate hydrolases"/>
    <property type="match status" value="2"/>
</dbReference>
<dbReference type="Gene3D" id="3.40.50.300">
    <property type="entry name" value="P-loop containing nucleotide triphosphate hydrolases"/>
    <property type="match status" value="1"/>
</dbReference>
<keyword evidence="5" id="KW-0347">Helicase</keyword>
<reference evidence="5 6" key="1">
    <citation type="submission" date="2019-11" db="EMBL/GenBank/DDBJ databases">
        <title>Whole-genome sequence of a the green, strictly anaerobic photosynthetic bacterium Heliobacillus mobilis DSM 6151.</title>
        <authorList>
            <person name="Kyndt J.A."/>
            <person name="Meyer T.E."/>
        </authorList>
    </citation>
    <scope>NUCLEOTIDE SEQUENCE [LARGE SCALE GENOMIC DNA]</scope>
    <source>
        <strain evidence="5 6">DSM 6151</strain>
    </source>
</reference>
<evidence type="ECO:0000256" key="2">
    <source>
        <dbReference type="SAM" id="MobiDB-lite"/>
    </source>
</evidence>
<accession>A0A6I3SP72</accession>
<dbReference type="Pfam" id="PF12419">
    <property type="entry name" value="DUF3670"/>
    <property type="match status" value="1"/>
</dbReference>
<dbReference type="InterPro" id="IPR001650">
    <property type="entry name" value="Helicase_C-like"/>
</dbReference>
<dbReference type="Pfam" id="PF00176">
    <property type="entry name" value="SNF2-rel_dom"/>
    <property type="match status" value="1"/>
</dbReference>
<dbReference type="InterPro" id="IPR027417">
    <property type="entry name" value="P-loop_NTPase"/>
</dbReference>
<proteinExistence type="predicted"/>
<dbReference type="OrthoDB" id="9814088at2"/>
<dbReference type="GO" id="GO:0016787">
    <property type="term" value="F:hydrolase activity"/>
    <property type="evidence" value="ECO:0007669"/>
    <property type="project" value="UniProtKB-KW"/>
</dbReference>
<dbReference type="SMART" id="SM00490">
    <property type="entry name" value="HELICc"/>
    <property type="match status" value="1"/>
</dbReference>
<organism evidence="5 6">
    <name type="scientific">Heliobacterium mobile</name>
    <name type="common">Heliobacillus mobilis</name>
    <dbReference type="NCBI Taxonomy" id="28064"/>
    <lineage>
        <taxon>Bacteria</taxon>
        <taxon>Bacillati</taxon>
        <taxon>Bacillota</taxon>
        <taxon>Clostridia</taxon>
        <taxon>Eubacteriales</taxon>
        <taxon>Heliobacteriaceae</taxon>
        <taxon>Heliobacterium</taxon>
    </lineage>
</organism>
<evidence type="ECO:0000259" key="4">
    <source>
        <dbReference type="PROSITE" id="PS51194"/>
    </source>
</evidence>
<evidence type="ECO:0000256" key="1">
    <source>
        <dbReference type="ARBA" id="ARBA00022801"/>
    </source>
</evidence>
<evidence type="ECO:0000259" key="3">
    <source>
        <dbReference type="PROSITE" id="PS51192"/>
    </source>
</evidence>
<dbReference type="PROSITE" id="PS51192">
    <property type="entry name" value="HELICASE_ATP_BIND_1"/>
    <property type="match status" value="1"/>
</dbReference>
<dbReference type="PROSITE" id="PS51194">
    <property type="entry name" value="HELICASE_CTER"/>
    <property type="match status" value="1"/>
</dbReference>
<dbReference type="InterPro" id="IPR038718">
    <property type="entry name" value="SNF2-like_sf"/>
</dbReference>
<sequence length="1091" mass="121644">MIILHAGFYDEQLLLWGERRPDDDWQPLKRRGRKPKEPRLEPFPFDVGAAHLGDILKAAEDGWPRGGSLHALPKKVTLWVPSTEAGPIPSSSLMGDVPTEDTIALRPWSLSALAFSGGDMGKLLCAFAEKSLWTPGVIIGDDLRYWTEASRFAAVLIAKQQYLPQIEPVGDDYQALWRPLYLGESAAQRLQLAHAMPPVCRALTPGDQNGEPDRSSLAVLTEFTGTLVDLWAREQDLSQKPAIAPGAVGKPKTVKASKGQTGTVHDAWIEALTGPNRILRGDKDEIKRLIEQNYDWQRRLYQLASAPMRLTFRLEEPQTGVIPDGGSESGISDRDISDSGLRERGSKENSRKAVKKAAPAAPAGWYVRFLLQGRHDGSLLFPVESIWKKTWRYKLPLEERGSAWTPGQVRELALQALGQASGLCPPVEQSLHDPAPAGFELDTDKAYAFLTNDGPALEAAGFGVQLPAWWTPKGTKMRLRARAHVQSPSLQGGGGLSLSDLVQVDWQLLLGDDSISVTELQELARLKSPLIQYRGQWIQLDAAEMAKTLDYWKKKSAHPSTVRDVIEMTLGVKEIPLPIDLEGVTAEGEMGQLLDQLQGNVPFAELPEPEDFHGTLRPYQRRGYSWLTFLQRWGLGACLADDMGLGKTVQTLALLQRYRQSTAEPRPVLLICPTSVIGNWQKEAARFTPDLPVVVHHGADRRRGDLFREDVDRSALVISSYALVQRDLEALRSVEWGGIILDEAQNIKNAETKQAKASRSLQAGFRIALTGTPVENNVGDLWSIMEFLNPGFLGVISEFRRKFFLPIQKSRDAEAMERLKKLTSPFVLRRLKSDPSIIRDLPDKLEMKVYCTLTKEQSFLYAAVLQDAMEELEGSDGIRRKGIILRLLSLFKQICNHPAQFLGDNSDLGGRSGKLARLTEMVEEVLATGERALIFTQFTEMGHILKKHLEETFGREVLFLHGGVPKKRRDEMVERFQNAADGPPLFLLSLKAGGTGLNLTRANHVFHYDRWWNPAVENQATDRAYRIGQKNNVQVHKFICAGTMEEKVDEMIQRKQELAEQVVGTGEDWLTELSTAELRDLFALRGEALGV</sequence>
<keyword evidence="6" id="KW-1185">Reference proteome</keyword>
<keyword evidence="1" id="KW-0378">Hydrolase</keyword>
<dbReference type="AlphaFoldDB" id="A0A6I3SP72"/>
<evidence type="ECO:0000313" key="5">
    <source>
        <dbReference type="EMBL" id="MTV50516.1"/>
    </source>
</evidence>
<dbReference type="Proteomes" id="UP000430670">
    <property type="component" value="Unassembled WGS sequence"/>
</dbReference>
<dbReference type="PANTHER" id="PTHR10799">
    <property type="entry name" value="SNF2/RAD54 HELICASE FAMILY"/>
    <property type="match status" value="1"/>
</dbReference>
<feature type="domain" description="Helicase C-terminal" evidence="4">
    <location>
        <begin position="917"/>
        <end position="1074"/>
    </location>
</feature>
<dbReference type="SMART" id="SM00487">
    <property type="entry name" value="DEXDc"/>
    <property type="match status" value="1"/>
</dbReference>